<dbReference type="Gramene" id="PRQ56919">
    <property type="protein sequence ID" value="PRQ56919"/>
    <property type="gene ID" value="RchiOBHm_Chr1g0342571"/>
</dbReference>
<dbReference type="AlphaFoldDB" id="A0A2P6SE10"/>
<dbReference type="InterPro" id="IPR000157">
    <property type="entry name" value="TIR_dom"/>
</dbReference>
<evidence type="ECO:0000313" key="3">
    <source>
        <dbReference type="EMBL" id="PRQ56919.1"/>
    </source>
</evidence>
<accession>A0A2P6SE10</accession>
<gene>
    <name evidence="3" type="ORF">RchiOBHm_Chr1g0342571</name>
</gene>
<evidence type="ECO:0000313" key="4">
    <source>
        <dbReference type="Proteomes" id="UP000238479"/>
    </source>
</evidence>
<name>A0A2P6SE10_ROSCH</name>
<dbReference type="OMA" id="EICEWKA"/>
<comment type="caution">
    <text evidence="3">The sequence shown here is derived from an EMBL/GenBank/DDBJ whole genome shotgun (WGS) entry which is preliminary data.</text>
</comment>
<organism evidence="3 4">
    <name type="scientific">Rosa chinensis</name>
    <name type="common">China rose</name>
    <dbReference type="NCBI Taxonomy" id="74649"/>
    <lineage>
        <taxon>Eukaryota</taxon>
        <taxon>Viridiplantae</taxon>
        <taxon>Streptophyta</taxon>
        <taxon>Embryophyta</taxon>
        <taxon>Tracheophyta</taxon>
        <taxon>Spermatophyta</taxon>
        <taxon>Magnoliopsida</taxon>
        <taxon>eudicotyledons</taxon>
        <taxon>Gunneridae</taxon>
        <taxon>Pentapetalae</taxon>
        <taxon>rosids</taxon>
        <taxon>fabids</taxon>
        <taxon>Rosales</taxon>
        <taxon>Rosaceae</taxon>
        <taxon>Rosoideae</taxon>
        <taxon>Rosoideae incertae sedis</taxon>
        <taxon>Rosa</taxon>
    </lineage>
</organism>
<evidence type="ECO:0000259" key="2">
    <source>
        <dbReference type="PROSITE" id="PS50104"/>
    </source>
</evidence>
<dbReference type="SMART" id="SM00255">
    <property type="entry name" value="TIR"/>
    <property type="match status" value="1"/>
</dbReference>
<dbReference type="PANTHER" id="PTHR32009:SF153">
    <property type="entry name" value="TMV RESISTANCE PROTEIN N-LIKE"/>
    <property type="match status" value="1"/>
</dbReference>
<dbReference type="GO" id="GO:0007165">
    <property type="term" value="P:signal transduction"/>
    <property type="evidence" value="ECO:0007669"/>
    <property type="project" value="InterPro"/>
</dbReference>
<proteinExistence type="predicted"/>
<dbReference type="FunFam" id="3.40.50.10140:FF:000007">
    <property type="entry name" value="Disease resistance protein (TIR-NBS-LRR class)"/>
    <property type="match status" value="1"/>
</dbReference>
<dbReference type="STRING" id="74649.A0A2P6SE10"/>
<evidence type="ECO:0000256" key="1">
    <source>
        <dbReference type="ARBA" id="ARBA00023027"/>
    </source>
</evidence>
<dbReference type="SUPFAM" id="SSF52200">
    <property type="entry name" value="Toll/Interleukin receptor TIR domain"/>
    <property type="match status" value="1"/>
</dbReference>
<sequence>MASMVIQTSSTSTPPPPPLNHPIKYDVFLSFRGADTRTKFTDHLYNALHVQEGIPTFRDSEELEKGEDLSQLFEAIEKSKIAVVILSSNYASSTWCLREVAKIAECRNKTGLIALPVFYEIEPTQVRSQTGSFKKYFDEHEQKYKDSTEKVDIWRKALTEIGGLSGWDLKEFAGVQRGWCAGYPEGG</sequence>
<dbReference type="InterPro" id="IPR035897">
    <property type="entry name" value="Toll_tir_struct_dom_sf"/>
</dbReference>
<keyword evidence="4" id="KW-1185">Reference proteome</keyword>
<feature type="domain" description="TIR" evidence="2">
    <location>
        <begin position="23"/>
        <end position="161"/>
    </location>
</feature>
<dbReference type="Proteomes" id="UP000238479">
    <property type="component" value="Chromosome 1"/>
</dbReference>
<dbReference type="PANTHER" id="PTHR32009">
    <property type="entry name" value="TMV RESISTANCE PROTEIN N-LIKE"/>
    <property type="match status" value="1"/>
</dbReference>
<dbReference type="EMBL" id="PDCK01000039">
    <property type="protein sequence ID" value="PRQ56919.1"/>
    <property type="molecule type" value="Genomic_DNA"/>
</dbReference>
<dbReference type="Pfam" id="PF01582">
    <property type="entry name" value="TIR"/>
    <property type="match status" value="1"/>
</dbReference>
<reference evidence="3 4" key="1">
    <citation type="journal article" date="2018" name="Nat. Genet.">
        <title>The Rosa genome provides new insights in the design of modern roses.</title>
        <authorList>
            <person name="Bendahmane M."/>
        </authorList>
    </citation>
    <scope>NUCLEOTIDE SEQUENCE [LARGE SCALE GENOMIC DNA]</scope>
    <source>
        <strain evidence="4">cv. Old Blush</strain>
    </source>
</reference>
<keyword evidence="1" id="KW-0520">NAD</keyword>
<dbReference type="PROSITE" id="PS50104">
    <property type="entry name" value="TIR"/>
    <property type="match status" value="1"/>
</dbReference>
<protein>
    <submittedName>
        <fullName evidence="3">Putative TIR domain-containing protein</fullName>
    </submittedName>
</protein>
<dbReference type="Gene3D" id="3.40.50.10140">
    <property type="entry name" value="Toll/interleukin-1 receptor homology (TIR) domain"/>
    <property type="match status" value="1"/>
</dbReference>